<evidence type="ECO:0000313" key="3">
    <source>
        <dbReference type="Proteomes" id="UP000481153"/>
    </source>
</evidence>
<evidence type="ECO:0000256" key="1">
    <source>
        <dbReference type="SAM" id="Phobius"/>
    </source>
</evidence>
<gene>
    <name evidence="2" type="ORF">Ae201684_004089</name>
</gene>
<reference evidence="2 3" key="1">
    <citation type="submission" date="2019-07" db="EMBL/GenBank/DDBJ databases">
        <title>Genomics analysis of Aphanomyces spp. identifies a new class of oomycete effector associated with host adaptation.</title>
        <authorList>
            <person name="Gaulin E."/>
        </authorList>
    </citation>
    <scope>NUCLEOTIDE SEQUENCE [LARGE SCALE GENOMIC DNA]</scope>
    <source>
        <strain evidence="2 3">ATCC 201684</strain>
    </source>
</reference>
<dbReference type="EMBL" id="VJMJ01000052">
    <property type="protein sequence ID" value="KAF0740350.1"/>
    <property type="molecule type" value="Genomic_DNA"/>
</dbReference>
<dbReference type="Proteomes" id="UP000481153">
    <property type="component" value="Unassembled WGS sequence"/>
</dbReference>
<evidence type="ECO:0000313" key="2">
    <source>
        <dbReference type="EMBL" id="KAF0740350.1"/>
    </source>
</evidence>
<dbReference type="VEuPathDB" id="FungiDB:AeMF1_012272"/>
<accession>A0A6G0XJK7</accession>
<keyword evidence="1" id="KW-1133">Transmembrane helix</keyword>
<name>A0A6G0XJK7_9STRA</name>
<feature type="transmembrane region" description="Helical" evidence="1">
    <location>
        <begin position="67"/>
        <end position="88"/>
    </location>
</feature>
<keyword evidence="1" id="KW-0812">Transmembrane</keyword>
<keyword evidence="3" id="KW-1185">Reference proteome</keyword>
<protein>
    <submittedName>
        <fullName evidence="2">Uncharacterized protein</fullName>
    </submittedName>
</protein>
<comment type="caution">
    <text evidence="2">The sequence shown here is derived from an EMBL/GenBank/DDBJ whole genome shotgun (WGS) entry which is preliminary data.</text>
</comment>
<proteinExistence type="predicted"/>
<dbReference type="AlphaFoldDB" id="A0A6G0XJK7"/>
<keyword evidence="1" id="KW-0472">Membrane</keyword>
<sequence>MSHAYVAVYQLYCPDDAIYSLNCQTRANAALSIALGVAAVAVSTTDATDESSRCRKDASQRCEHLKLALSIALSIDALLLMIASIGLLRPARGIDMEPKTPASTPKCIGFSSTQLPTKTV</sequence>
<organism evidence="2 3">
    <name type="scientific">Aphanomyces euteiches</name>
    <dbReference type="NCBI Taxonomy" id="100861"/>
    <lineage>
        <taxon>Eukaryota</taxon>
        <taxon>Sar</taxon>
        <taxon>Stramenopiles</taxon>
        <taxon>Oomycota</taxon>
        <taxon>Saprolegniomycetes</taxon>
        <taxon>Saprolegniales</taxon>
        <taxon>Verrucalvaceae</taxon>
        <taxon>Aphanomyces</taxon>
    </lineage>
</organism>